<dbReference type="SMART" id="SM00304">
    <property type="entry name" value="HAMP"/>
    <property type="match status" value="1"/>
</dbReference>
<keyword evidence="6" id="KW-0472">Membrane</keyword>
<evidence type="ECO:0000256" key="6">
    <source>
        <dbReference type="SAM" id="Phobius"/>
    </source>
</evidence>
<dbReference type="SMART" id="SM01358">
    <property type="entry name" value="HBM"/>
    <property type="match status" value="1"/>
</dbReference>
<evidence type="ECO:0000313" key="11">
    <source>
        <dbReference type="Proteomes" id="UP000076167"/>
    </source>
</evidence>
<evidence type="ECO:0000256" key="2">
    <source>
        <dbReference type="ARBA" id="ARBA00022519"/>
    </source>
</evidence>
<keyword evidence="3 5" id="KW-0807">Transducer</keyword>
<gene>
    <name evidence="10" type="ORF">AUP40_02345</name>
</gene>
<comment type="subcellular location">
    <subcellularLocation>
        <location evidence="1">Cell inner membrane</location>
        <topology evidence="1">Multi-pass membrane protein</topology>
    </subcellularLocation>
</comment>
<comment type="similarity">
    <text evidence="4">Belongs to the methyl-accepting chemotaxis (MCP) protein family.</text>
</comment>
<keyword evidence="2" id="KW-0997">Cell inner membrane</keyword>
<evidence type="ECO:0000259" key="8">
    <source>
        <dbReference type="PROSITE" id="PS50192"/>
    </source>
</evidence>
<dbReference type="PROSITE" id="PS50111">
    <property type="entry name" value="CHEMOTAXIS_TRANSDUC_2"/>
    <property type="match status" value="1"/>
</dbReference>
<sequence length="556" mass="58485">MTNLMRNLKISTKVFGGFALILLLLATVAVLGVVSMSSVGTDFTRYREVVLQSNQAVRVQEKLLEARVAVKDYLLSNSPEDAQIVLDMLDTTKLLNQELGSLLSEGNRKEASRVVSDNLTAYSESFEEIVSLSVFDPVRGDLVSNELERIGPIVASELEDLKLDVKAEQDEIGPRAAAASKRSVLISEILAGAAIIIGVIFAWLIGRGISQPIVQITEVMKKLAAGDKEANVPGEHRGDEIGEMSQAVLVFKENMIRADQLATKEAEALKLREKRAEKISELTAEFDSEMAFVLKALVTAAKEMQSTATGMTNTAEETSRQAGIVATAAEQASTNVQTVASATEELSASISEINQQVGQSSTVAARAVVNAEETNVRVRGLADAAQKIGDVVGLISDIAEKTNLLALNATIEAARAGDAGKGFAVVAAEVKNLATATSKATDEITAQVSNIQSETDGAVEAIAAISSTISEISEVSAAIASAVEQQGAATLEITRNVQEAAGGTTEVTSSIISVNEAAVSTGGAAEQVLDASGSLLHETDKLREKVQAFLSSVRAV</sequence>
<dbReference type="RefSeq" id="WP_063086832.1">
    <property type="nucleotide sequence ID" value="NZ_DFMA01000005.1"/>
</dbReference>
<keyword evidence="6" id="KW-0812">Transmembrane</keyword>
<dbReference type="EMBL" id="LPXL01000034">
    <property type="protein sequence ID" value="KZD01867.1"/>
    <property type="molecule type" value="Genomic_DNA"/>
</dbReference>
<organism evidence="10 11">
    <name type="scientific">Thalassospira xiamenensis</name>
    <dbReference type="NCBI Taxonomy" id="220697"/>
    <lineage>
        <taxon>Bacteria</taxon>
        <taxon>Pseudomonadati</taxon>
        <taxon>Pseudomonadota</taxon>
        <taxon>Alphaproteobacteria</taxon>
        <taxon>Rhodospirillales</taxon>
        <taxon>Thalassospiraceae</taxon>
        <taxon>Thalassospira</taxon>
    </lineage>
</organism>
<feature type="transmembrane region" description="Helical" evidence="6">
    <location>
        <begin position="184"/>
        <end position="205"/>
    </location>
</feature>
<dbReference type="InterPro" id="IPR032255">
    <property type="entry name" value="HBM"/>
</dbReference>
<dbReference type="SMART" id="SM00283">
    <property type="entry name" value="MA"/>
    <property type="match status" value="1"/>
</dbReference>
<dbReference type="InterPro" id="IPR000727">
    <property type="entry name" value="T_SNARE_dom"/>
</dbReference>
<dbReference type="Pfam" id="PF00672">
    <property type="entry name" value="HAMP"/>
    <property type="match status" value="1"/>
</dbReference>
<accession>A0ABR5XZB2</accession>
<evidence type="ECO:0000313" key="10">
    <source>
        <dbReference type="EMBL" id="KZD01867.1"/>
    </source>
</evidence>
<evidence type="ECO:0000259" key="7">
    <source>
        <dbReference type="PROSITE" id="PS50111"/>
    </source>
</evidence>
<reference evidence="10 11" key="1">
    <citation type="submission" date="2015-12" db="EMBL/GenBank/DDBJ databases">
        <title>Genome sequence of Thalassospira xiamenensis MCCC 1A03005.</title>
        <authorList>
            <person name="Lu L."/>
            <person name="Lai Q."/>
            <person name="Shao Z."/>
            <person name="Qian P."/>
        </authorList>
    </citation>
    <scope>NUCLEOTIDE SEQUENCE [LARGE SCALE GENOMIC DNA]</scope>
    <source>
        <strain evidence="10 11">MCCC 1A03005</strain>
    </source>
</reference>
<keyword evidence="2" id="KW-1003">Cell membrane</keyword>
<dbReference type="PRINTS" id="PR00260">
    <property type="entry name" value="CHEMTRNSDUCR"/>
</dbReference>
<feature type="domain" description="T-SNARE coiled-coil homology" evidence="8">
    <location>
        <begin position="452"/>
        <end position="514"/>
    </location>
</feature>
<feature type="domain" description="HAMP" evidence="9">
    <location>
        <begin position="207"/>
        <end position="260"/>
    </location>
</feature>
<dbReference type="Proteomes" id="UP000076167">
    <property type="component" value="Unassembled WGS sequence"/>
</dbReference>
<keyword evidence="6" id="KW-1133">Transmembrane helix</keyword>
<dbReference type="InterPro" id="IPR004090">
    <property type="entry name" value="Chemotax_Me-accpt_rcpt"/>
</dbReference>
<dbReference type="CDD" id="cd06225">
    <property type="entry name" value="HAMP"/>
    <property type="match status" value="1"/>
</dbReference>
<dbReference type="Gene3D" id="1.10.287.950">
    <property type="entry name" value="Methyl-accepting chemotaxis protein"/>
    <property type="match status" value="1"/>
</dbReference>
<dbReference type="Gene3D" id="6.10.340.10">
    <property type="match status" value="1"/>
</dbReference>
<dbReference type="InterPro" id="IPR004089">
    <property type="entry name" value="MCPsignal_dom"/>
</dbReference>
<dbReference type="SUPFAM" id="SSF58104">
    <property type="entry name" value="Methyl-accepting chemotaxis protein (MCP) signaling domain"/>
    <property type="match status" value="1"/>
</dbReference>
<dbReference type="PROSITE" id="PS50192">
    <property type="entry name" value="T_SNARE"/>
    <property type="match status" value="1"/>
</dbReference>
<name>A0ABR5XZB2_9PROT</name>
<dbReference type="Pfam" id="PF12729">
    <property type="entry name" value="4HB_MCP_1"/>
    <property type="match status" value="1"/>
</dbReference>
<comment type="caution">
    <text evidence="10">The sequence shown here is derived from an EMBL/GenBank/DDBJ whole genome shotgun (WGS) entry which is preliminary data.</text>
</comment>
<evidence type="ECO:0000256" key="3">
    <source>
        <dbReference type="ARBA" id="ARBA00023224"/>
    </source>
</evidence>
<protein>
    <submittedName>
        <fullName evidence="10">Chemotaxis protein</fullName>
    </submittedName>
</protein>
<evidence type="ECO:0000259" key="9">
    <source>
        <dbReference type="PROSITE" id="PS50885"/>
    </source>
</evidence>
<evidence type="ECO:0000256" key="1">
    <source>
        <dbReference type="ARBA" id="ARBA00004429"/>
    </source>
</evidence>
<keyword evidence="11" id="KW-1185">Reference proteome</keyword>
<dbReference type="PANTHER" id="PTHR32089:SF112">
    <property type="entry name" value="LYSOZYME-LIKE PROTEIN-RELATED"/>
    <property type="match status" value="1"/>
</dbReference>
<dbReference type="PROSITE" id="PS50885">
    <property type="entry name" value="HAMP"/>
    <property type="match status" value="1"/>
</dbReference>
<evidence type="ECO:0000256" key="4">
    <source>
        <dbReference type="ARBA" id="ARBA00029447"/>
    </source>
</evidence>
<evidence type="ECO:0000256" key="5">
    <source>
        <dbReference type="PROSITE-ProRule" id="PRU00284"/>
    </source>
</evidence>
<dbReference type="InterPro" id="IPR003660">
    <property type="entry name" value="HAMP_dom"/>
</dbReference>
<dbReference type="PANTHER" id="PTHR32089">
    <property type="entry name" value="METHYL-ACCEPTING CHEMOTAXIS PROTEIN MCPB"/>
    <property type="match status" value="1"/>
</dbReference>
<dbReference type="Pfam" id="PF00015">
    <property type="entry name" value="MCPsignal"/>
    <property type="match status" value="1"/>
</dbReference>
<feature type="domain" description="Methyl-accepting transducer" evidence="7">
    <location>
        <begin position="300"/>
        <end position="536"/>
    </location>
</feature>
<dbReference type="Gene3D" id="1.20.1440.210">
    <property type="match status" value="1"/>
</dbReference>
<dbReference type="InterPro" id="IPR024478">
    <property type="entry name" value="HlyB_4HB_MCP"/>
</dbReference>
<proteinExistence type="inferred from homology"/>